<feature type="domain" description="Fibronectin type-III" evidence="1">
    <location>
        <begin position="3653"/>
        <end position="3739"/>
    </location>
</feature>
<feature type="domain" description="Fibronectin type-III" evidence="1">
    <location>
        <begin position="336"/>
        <end position="422"/>
    </location>
</feature>
<reference evidence="2" key="3">
    <citation type="submission" date="2025-08" db="UniProtKB">
        <authorList>
            <consortium name="Ensembl"/>
        </authorList>
    </citation>
    <scope>IDENTIFICATION</scope>
</reference>
<feature type="domain" description="Fibronectin type-III" evidence="1">
    <location>
        <begin position="512"/>
        <end position="598"/>
    </location>
</feature>
<dbReference type="CDD" id="cd00063">
    <property type="entry name" value="FN3"/>
    <property type="match status" value="9"/>
</dbReference>
<feature type="domain" description="Fibronectin type-III" evidence="1">
    <location>
        <begin position="4264"/>
        <end position="4359"/>
    </location>
</feature>
<feature type="domain" description="Fibronectin type-III" evidence="1">
    <location>
        <begin position="1382"/>
        <end position="1468"/>
    </location>
</feature>
<feature type="domain" description="Fibronectin type-III" evidence="1">
    <location>
        <begin position="1993"/>
        <end position="2080"/>
    </location>
</feature>
<dbReference type="InterPro" id="IPR013783">
    <property type="entry name" value="Ig-like_fold"/>
</dbReference>
<feature type="domain" description="Fibronectin type-III" evidence="1">
    <location>
        <begin position="3914"/>
        <end position="4000"/>
    </location>
</feature>
<reference evidence="2" key="2">
    <citation type="submission" date="2020-02" db="EMBL/GenBank/DDBJ databases">
        <title>Esox lucius (northern pike) genome, fEsoLuc1, primary haplotype.</title>
        <authorList>
            <person name="Myers G."/>
            <person name="Karagic N."/>
            <person name="Meyer A."/>
            <person name="Pippel M."/>
            <person name="Reichard M."/>
            <person name="Winkler S."/>
            <person name="Tracey A."/>
            <person name="Sims Y."/>
            <person name="Howe K."/>
            <person name="Rhie A."/>
            <person name="Formenti G."/>
            <person name="Durbin R."/>
            <person name="Fedrigo O."/>
            <person name="Jarvis E.D."/>
        </authorList>
    </citation>
    <scope>NUCLEOTIDE SEQUENCE [LARGE SCALE GENOMIC DNA]</scope>
</reference>
<dbReference type="GeneTree" id="ENSGT00940000157064"/>
<feature type="domain" description="Fibronectin type-III" evidence="1">
    <location>
        <begin position="3479"/>
        <end position="3565"/>
    </location>
</feature>
<proteinExistence type="predicted"/>
<keyword evidence="3" id="KW-1185">Reference proteome</keyword>
<feature type="domain" description="Fibronectin type-III" evidence="1">
    <location>
        <begin position="71"/>
        <end position="160"/>
    </location>
</feature>
<dbReference type="InterPro" id="IPR003961">
    <property type="entry name" value="FN3_dom"/>
</dbReference>
<feature type="domain" description="Fibronectin type-III" evidence="1">
    <location>
        <begin position="4088"/>
        <end position="4174"/>
    </location>
</feature>
<dbReference type="PROSITE" id="PS50853">
    <property type="entry name" value="FN3"/>
    <property type="match status" value="22"/>
</dbReference>
<feature type="domain" description="Fibronectin type-III" evidence="1">
    <location>
        <begin position="686"/>
        <end position="772"/>
    </location>
</feature>
<dbReference type="Gene3D" id="2.60.40.10">
    <property type="entry name" value="Immunoglobulins"/>
    <property type="match status" value="21"/>
</dbReference>
<dbReference type="PANTHER" id="PTHR47135:SF3">
    <property type="entry name" value="FIBRONECTIN TYPE-III DOMAIN-CONTAINING PROTEIN"/>
    <property type="match status" value="1"/>
</dbReference>
<feature type="domain" description="Fibronectin type-III" evidence="1">
    <location>
        <begin position="860"/>
        <end position="946"/>
    </location>
</feature>
<dbReference type="Bgee" id="ENSELUG00000023457">
    <property type="expression patterns" value="Expressed in ovary and 3 other cell types or tissues"/>
</dbReference>
<gene>
    <name evidence="2" type="primary">PTPRJ</name>
</gene>
<dbReference type="Pfam" id="PF00041">
    <property type="entry name" value="fn3"/>
    <property type="match status" value="3"/>
</dbReference>
<feature type="domain" description="Fibronectin type-III" evidence="1">
    <location>
        <begin position="3304"/>
        <end position="3390"/>
    </location>
</feature>
<sequence length="4550" mass="478387">MKNTGATTYLLDLRVINATDIAPVVITLTGSNTERLIQGLRPGTTYNVTVKMFQFYYVMCSDTQAATTGPATAQITSLKTLSSTSIQVEWTRVTTAESYYLLVESETGRVSLNFTYTNTSTVVQNLQPSTAYSCSIYTANKAGLGDRSSVRTITTLVQPPKGVTGVQIGKRTARVSWQPVEKVILYKVTVTYLDEPNRAPFKTNASNSQLEIQDILPCSSYQISVASFNTFLQPGEPTEYLYTTNRLSNVVSISVDYFCSGGSATVSWAPVLGADSYRAVATSSDGTVLSCTSQTTECQIIGSGCGKDYLVKVTAVSDGCEATANVTSHFVTVPCPPKEPQLFRECSSNVIVFSWAATNHTDFYTATAVDSQGEVMTCVTEDTSCFFTDTACGRLYNFTVYSVSSGCNSQDSPAVTVRTAPCMPQNMISLADCQSNILTITWDSSEGAVFYVVEAWGNNDFTKRYNCSSFNNSCAIPSVHCGESLAMYITAFDNDCPSSMTLGQVAVTVPCVPQNLSAVMLCQDNSVTLNWEVTYGTLFYIATVTDDTGVLHTCNSMNTECQITGLRCSSTYTAFVTASNLICNSSHSDTIYIETVPCPTDHVHAFLDCAANQALIVWQGYSSRLSYTAIMEDTEGGLLSCSTTGNNCTIPSLKCGQLYSVSVTHHDGICPSIRSNTINMESVPCGPANVNTKVDCGSGTLMVSWSASLHVEQYTTIITRSNGEQVFFNSMATNCNVTTLDCGEEYSVTVRSVNGSCLSMPSQDMVISQVPCIPTNIMAKHTCGENSTSVTWDASRGAKMYTAIAVSDGGHHTACTSNSTACGLTDLLCGQTYSLSVIAADDNCSSMKSNTVILKTVPCPPTNVSGWVDCSTNTASLSWDASPNAVSYFGTAVGTNGQHVSCKASALGCQLTALICGQVYIFTVSASYGRCESPESQQVTLETAPCVPQNVVNSLFCDNNTLSVSWAPASIDRNYSATARAVNGTSGSCTTMGSTCMLDGLPCGQQYTITVSFTSSNCSGPSSRPQTVQTVPCVPLHVRGHVDCASNTLQASWDATDGAHSYISMINGSDGYNSTRVTAALTSSFTGLECAKMYSLSVVAKDYQCNSFVSAYVSVITAPCNPKNVAALLQCSSGVVTVSWEASAGAATYTAFVQRDGGTNVTQCKTTGTSCDLTQLECGEVYNVTVVAGDGTCNSTLLATTTVKTAPCPPTMNNPSLDCASNQASISWAKDDQAVSFFINGSSALGHTSSCSSTNTSCLLDHLLCGQTYTVHAIAQGDKCNSVRSESFEIVTAPCTPANLHVQYECGTSIALLSWDETLGRDSFVARVYSSDHSDSCSTTDTYCSLTTLMCGHWYNVTVDAVAGHCNSSQSAVTQFQTASCAPQNVSARLVCSNSGLAVTWQASPGPVAYNVIAQGNDGDNRKCITNNTSCDLPNMHCGQTYEITVTPFSETCKGFDSAAFTFNAGPCPPIEVWTALQCEDNIGSVSWVAARTAEMYIATATDQNGHAYNCSTSGTTSCSFGGLQCGKTYAVSVLTMDRGCLSEPSPPVTLKSAICPPTNLAGVTACGTNDLTLTWDPSPKTGVTYVLYSQRKGGANTSYSTADTSHVISGLQCGEHYSFRITAQDSVCTSSLSSTMEIHTAPCHPTNLTAQANCGTNTGTLTWNLSAGGETYIVTVTGTTHSHTTSCTSQSTSCSVQLDCGYPYLATVVASSGTCNSTTNTVQFDSAPCLPGNVTAVLDCSANTFAVKWSKSQGKPKSYMALAIGSDGSHLTCNTSSTACIVHGLTCGVTYSIAVTTTSINCSSIEGSDYKVQSAPCTPEGPAVSLDCRTNIAEVTWDNTGPDQINMVSAVDWLGKTTSCNSTGSNCTFGSLTCGQAYTLTVQGLSNTCQSAPSTSVNLFTAPCVPNHVVASVDCDTGITSVTWDLARGANSYTVYAEGSGGHNTTCVGSDTNCAFYDLMCGQDYAMVVLAKGDSCVSLASESITTTTAPCPHTGLQASLNCSTNTALISWTPGNGILTYNVSAEGFDITHYLTCSTSGSSCSISQLLCGQRYRVSISGEGRTCPSITNDWVTINTAPCPPTALSVQTSCSSNNISVNWTASHGSVSYTAVAQSIGGHELSCDTSFTACDILGLLCGQVYMVFVAGVDQNCVGTQSNVQVVHTAPCVPANVHNHLDCLSGVLTVTWQQRGNAPNFYSTRVTSEHGVLTECQTNLTTCVVPSIQCGLTYSVVVDAQSDACKSSFSPTQHVTAAPCPPDTVIAVVDCATNIVTVNWDNSVAGVLYTVTAKGIGGQHFTCNTEDVGCDLRNLSCGVEYNVTVTPSKDDCVGVSTPSVLVKTAPCSPHLVEVEMDCLSDSAWVIWDKSAGAEFYIATATGGQGHTSQCNATDANICAVPHLPCGERFTFTLTASDTQCSSLSVNHVVSETAPCPPQDVQTKAGCENNTVSVSWTPSVGALAYRAILERTDGEVTCCTTRGTGCDITQLPCGEMYVLTVTAEGRHCNSSQSLGDIVRTVPCTPQSLQASVNCVSNVATMTWNNSAGGQLYSVTATGTDGHVARCTSYESRCNLAGLHCGQHYTATVVAEDINCSSPVSGAAELKTVPCVPAGVSTVTDCDANAVSVLWSESLGADSYTATLRDSNGRTTSCQALSGPASCNVTGLGCGQLYHVTVAASDGYCSSPSTNVTDTYTAPCAPHNIMAEMDCEVHVGLVLWSMSPGAVSYVVTAATQSGRAVTCRTDNTFCELGDLACGESYSVSVLAQGESCSSQATMPGQLVTGPCVPAHLSTEYSITIGQVTWEASQGANLYTAEAVTDEGQTITCNTTDTFCPLYNMACSQEYNVTVTAHNNVCQHLATSESVSLKTEPCPPNNVRTSLDCETGRGTVSWEMSKGALGYMVSLEGRDGDSLSCHTVAPQTSCSMVGLNCGTVYYASVKVMGETLNSTDSTTVLLASAPCVSTNVQAVVDCVNASAMVTWDWSDGAQSYILTAIGSDGHQVTCHTEDNFCIVTELSCGQVYNLTLTTVDQNCQMETPTGVSFSTRPCAPLHVGVDLLCGTHAATLSWVQSEGVTFYMASANARPGGPTRYCNSTGTSCQFPALDCGETYSFTVMAHSSLCQSPLSSTVQIQTEPCQPNQVTATGSCDSETVVVAWTHAQGSEKYVVTAMGNLGYITEFQTNDTSLAVDLPCGQTYSLSVKGQDELCDSSSTNSAEFRTAPCMPWNVESYTNCENSLGSVSWAESDGAEYYTAVAIGSRGDTHMRVTNTTNCTWEDLHCGDLYTIHIISNDYRCSSSPYNSTTVRTAPCVPQNLVPSLDCGMRVGSLTWNMSHAADFYIVTAESNAGHKVEVSTNDTKTYFSEFQCGQEYFLSVQAVDSMCTSAPSQPATIWTEPCAPASVSSAMDCLSNIAVVKWLAAKGGAQYYTATAEHESGLLETCLSSTFNCSTPTLLCGQNYSITVTASNEQCHSDPSVVHVLTTVPCVPTGVVAVMNCSDNTAAVTWSPSLGALSYRAIAQSPNGVLSSCESHDPWCVLSNLTCGVSYDVQVVAVDKSCSSHPSRKAEFQTVPCTPAIAGFLLDCHKDSGLLQWASAAGAQSYNATARSGDGQAVTCLTNHTDCNLTPLACGQTYAVTVRASNGRCDSFQSAIRVVGSVPCSPQGVEYQLNCSGDSALVAWQASLGADSYSVQAMNLEGNVTGCQTNRNSCSVSGLICGTTYNLSVVAISNGCNTSQSATVQLKTVPCVPNNVQASLQCPSNSAAVVWEESGGALWYQAVGTTDGGHQVMCDSGQTRCDLSGLLCGQTYNVTVASAGYTCVSAGSDVVRVKTAPCPPLDVAVDVRCANGSAAVTWSADPDVDSFHVKAVTSGAANLSCVSVATGCSVSNLLCGHSYTFTVTSLRGGCESSSSAAVTVSPAPCAPQNAQGSLDCVSNSAWVSWDASGGATGYTVIADSGRGTNSTCNSPDTACNVPSLACGTNYTIHVTATNTFCQSAPSKTFNIETSPCGLTNVTMVTTCHSSSILVSWGKTQSSQLYVATAEGQDQSILTCNSTSFICELTGARCGMHYIVIVSASSDKCSSLRSPPQKISTAPCVPKDVKVVASCEAEGVVVSWDHSAVAQSYLLTATGRDGDIRTCNSSVNNCTLAQLHCGQPYTVSVTAGAEGCTSQASTNVTFTTVPCEPTGLSVEVQCETNTAVLSWAPSQGSVRYYGFAKSGQGYALHCDSLDTSCSIGGLACGVTYNFSVLASDGVCNSSSLLQKHILKGAAPCAPANVHNRMQLINKTHYARTSWTAVPCPDVEYLVEITGCILADPLAMFQISSYWTEYTYFELALPCGSSFNLTVRARNFAGTSEPFTPVTGITAPCAPLSVTYTGNNASAAISWEASMFATKYTVYDVIGHYRTEVCSTPELSCQLLNIQPGTIEVTASNAAGESVPNTYIIGPSNRHRRDLGLAEAAMFADLHMREELSKPEVLVATATGVSLHVEWAPVRDANLYTVILVQDDSPSRRQVSTISGELIDWNNLKPSTRYCIFVSAKNERTQSIYTNVCVTTGVSM</sequence>
<dbReference type="Ensembl" id="ENSELUT00000036187.3">
    <property type="protein sequence ID" value="ENSELUP00000042271.2"/>
    <property type="gene ID" value="ENSELUG00000023457.3"/>
</dbReference>
<protein>
    <recommendedName>
        <fullName evidence="1">Fibronectin type-III domain-containing protein</fullName>
    </recommendedName>
</protein>
<feature type="domain" description="Fibronectin type-III" evidence="1">
    <location>
        <begin position="2605"/>
        <end position="2693"/>
    </location>
</feature>
<dbReference type="InParanoid" id="A0A3P9AMG9"/>
<feature type="domain" description="Fibronectin type-III" evidence="1">
    <location>
        <begin position="1121"/>
        <end position="1208"/>
    </location>
</feature>
<feature type="domain" description="Fibronectin type-III" evidence="1">
    <location>
        <begin position="1557"/>
        <end position="1644"/>
    </location>
</feature>
<feature type="domain" description="Fibronectin type-III" evidence="1">
    <location>
        <begin position="3043"/>
        <end position="3130"/>
    </location>
</feature>
<feature type="domain" description="Fibronectin type-III" evidence="1">
    <location>
        <begin position="2081"/>
        <end position="2167"/>
    </location>
</feature>
<feature type="domain" description="Fibronectin type-III" evidence="1">
    <location>
        <begin position="947"/>
        <end position="1033"/>
    </location>
</feature>
<dbReference type="OrthoDB" id="9908419at2759"/>
<feature type="domain" description="Fibronectin type-III" evidence="1">
    <location>
        <begin position="3740"/>
        <end position="3826"/>
    </location>
</feature>
<reference evidence="3" key="1">
    <citation type="journal article" date="2014" name="PLoS ONE">
        <title>The genome and linkage map of the northern pike (Esox lucius): conserved synteny revealed between the salmonid sister group and the Neoteleostei.</title>
        <authorList>
            <person name="Rondeau E.B."/>
            <person name="Minkley D.R."/>
            <person name="Leong J.S."/>
            <person name="Messmer A.M."/>
            <person name="Jantzen J.R."/>
            <person name="von Schalburg K.R."/>
            <person name="Lemon C."/>
            <person name="Bird N.H."/>
            <person name="Koop B.F."/>
        </authorList>
    </citation>
    <scope>NUCLEOTIDE SEQUENCE</scope>
</reference>
<feature type="domain" description="Fibronectin type-III" evidence="1">
    <location>
        <begin position="2431"/>
        <end position="2517"/>
    </location>
</feature>
<reference evidence="2" key="4">
    <citation type="submission" date="2025-09" db="UniProtKB">
        <authorList>
            <consortium name="Ensembl"/>
        </authorList>
    </citation>
    <scope>IDENTIFICATION</scope>
</reference>
<evidence type="ECO:0000313" key="3">
    <source>
        <dbReference type="Proteomes" id="UP000265140"/>
    </source>
</evidence>
<organism evidence="2 3">
    <name type="scientific">Esox lucius</name>
    <name type="common">Northern pike</name>
    <dbReference type="NCBI Taxonomy" id="8010"/>
    <lineage>
        <taxon>Eukaryota</taxon>
        <taxon>Metazoa</taxon>
        <taxon>Chordata</taxon>
        <taxon>Craniata</taxon>
        <taxon>Vertebrata</taxon>
        <taxon>Euteleostomi</taxon>
        <taxon>Actinopterygii</taxon>
        <taxon>Neopterygii</taxon>
        <taxon>Teleostei</taxon>
        <taxon>Protacanthopterygii</taxon>
        <taxon>Esociformes</taxon>
        <taxon>Esocidae</taxon>
        <taxon>Esox</taxon>
    </lineage>
</organism>
<dbReference type="Proteomes" id="UP000265140">
    <property type="component" value="Chromosome 8"/>
</dbReference>
<accession>A0A3P9AMG9</accession>
<evidence type="ECO:0000313" key="2">
    <source>
        <dbReference type="Ensembl" id="ENSELUP00000042271.2"/>
    </source>
</evidence>
<evidence type="ECO:0000259" key="1">
    <source>
        <dbReference type="PROSITE" id="PS50853"/>
    </source>
</evidence>
<dbReference type="InterPro" id="IPR036116">
    <property type="entry name" value="FN3_sf"/>
</dbReference>
<name>A0A3P9AMG9_ESOLU</name>
<dbReference type="PANTHER" id="PTHR47135">
    <property type="entry name" value="FIBRONECTIN TYPE III DOMAIN-CONTAINING PROTEIN 7"/>
    <property type="match status" value="1"/>
</dbReference>
<dbReference type="OMA" id="EDNSCYF"/>
<dbReference type="SUPFAM" id="SSF49265">
    <property type="entry name" value="Fibronectin type III"/>
    <property type="match status" value="32"/>
</dbReference>
<feature type="domain" description="Fibronectin type-III" evidence="1">
    <location>
        <begin position="3827"/>
        <end position="3913"/>
    </location>
</feature>
<dbReference type="SMART" id="SM00060">
    <property type="entry name" value="FN3"/>
    <property type="match status" value="37"/>
</dbReference>